<comment type="caution">
    <text evidence="3">The sequence shown here is derived from an EMBL/GenBank/DDBJ whole genome shotgun (WGS) entry which is preliminary data.</text>
</comment>
<dbReference type="PANTHER" id="PTHR46797:SF10">
    <property type="entry name" value="BLR1115 PROTEIN"/>
    <property type="match status" value="1"/>
</dbReference>
<dbReference type="RefSeq" id="WP_395759973.1">
    <property type="nucleotide sequence ID" value="NZ_JAKFWN010000006.1"/>
</dbReference>
<keyword evidence="1" id="KW-0238">DNA-binding</keyword>
<dbReference type="InterPro" id="IPR011051">
    <property type="entry name" value="RmlC_Cupin_sf"/>
</dbReference>
<dbReference type="InterPro" id="IPR050807">
    <property type="entry name" value="TransReg_Diox_bact_type"/>
</dbReference>
<name>A0A1W9I0C2_9HYPH</name>
<evidence type="ECO:0000313" key="3">
    <source>
        <dbReference type="EMBL" id="OQW53012.1"/>
    </source>
</evidence>
<reference evidence="3 4" key="1">
    <citation type="journal article" date="2017" name="Water Res.">
        <title>Comammox in drinking water systems.</title>
        <authorList>
            <person name="Wang Y."/>
            <person name="Ma L."/>
            <person name="Mao Y."/>
            <person name="Jiang X."/>
            <person name="Xia Y."/>
            <person name="Yu K."/>
            <person name="Li B."/>
            <person name="Zhang T."/>
        </authorList>
    </citation>
    <scope>NUCLEOTIDE SEQUENCE [LARGE SCALE GENOMIC DNA]</scope>
    <source>
        <strain evidence="3">SG_bin8</strain>
    </source>
</reference>
<dbReference type="PANTHER" id="PTHR46797">
    <property type="entry name" value="HTH-TYPE TRANSCRIPTIONAL REGULATOR"/>
    <property type="match status" value="1"/>
</dbReference>
<dbReference type="Proteomes" id="UP000192872">
    <property type="component" value="Unassembled WGS sequence"/>
</dbReference>
<evidence type="ECO:0000259" key="2">
    <source>
        <dbReference type="PROSITE" id="PS50943"/>
    </source>
</evidence>
<dbReference type="Gene3D" id="2.60.120.10">
    <property type="entry name" value="Jelly Rolls"/>
    <property type="match status" value="1"/>
</dbReference>
<feature type="domain" description="HTH cro/C1-type" evidence="2">
    <location>
        <begin position="13"/>
        <end position="67"/>
    </location>
</feature>
<dbReference type="STRING" id="1827387.A4S15_06070"/>
<dbReference type="PROSITE" id="PS50943">
    <property type="entry name" value="HTH_CROC1"/>
    <property type="match status" value="1"/>
</dbReference>
<evidence type="ECO:0000256" key="1">
    <source>
        <dbReference type="ARBA" id="ARBA00023125"/>
    </source>
</evidence>
<dbReference type="SUPFAM" id="SSF51182">
    <property type="entry name" value="RmlC-like cupins"/>
    <property type="match status" value="1"/>
</dbReference>
<dbReference type="GO" id="GO:0005829">
    <property type="term" value="C:cytosol"/>
    <property type="evidence" value="ECO:0007669"/>
    <property type="project" value="TreeGrafter"/>
</dbReference>
<dbReference type="InterPro" id="IPR014710">
    <property type="entry name" value="RmlC-like_jellyroll"/>
</dbReference>
<gene>
    <name evidence="3" type="ORF">A4S15_06070</name>
</gene>
<evidence type="ECO:0000313" key="4">
    <source>
        <dbReference type="Proteomes" id="UP000192872"/>
    </source>
</evidence>
<dbReference type="Pfam" id="PF01381">
    <property type="entry name" value="HTH_3"/>
    <property type="match status" value="1"/>
</dbReference>
<sequence>MIDGVNLLLSERLKIERMAKGWSLAQLSEKSQVSRAMISRIERGEVSATASLLAKLADAYGLALADLFAPRHPRNVVSPLRRRSEQTVWQDPSSGYSRRAIVNSAPSCPLNVVEIDFPAGATVLFDHSGDGGQKQNVWLLEGSLRMTIGEDIYDMCPGDCLTMALDRPLAFHNPGNRPARYAVILWSTTKPDALTP</sequence>
<dbReference type="CDD" id="cd02209">
    <property type="entry name" value="cupin_XRE_C"/>
    <property type="match status" value="1"/>
</dbReference>
<organism evidence="3 4">
    <name type="scientific">Candidatus Raskinella chloraquaticus</name>
    <dbReference type="NCBI Taxonomy" id="1951219"/>
    <lineage>
        <taxon>Bacteria</taxon>
        <taxon>Pseudomonadati</taxon>
        <taxon>Pseudomonadota</taxon>
        <taxon>Alphaproteobacteria</taxon>
        <taxon>Hyphomicrobiales</taxon>
        <taxon>Phreatobacteraceae</taxon>
        <taxon>Candidatus Raskinella</taxon>
    </lineage>
</organism>
<dbReference type="SUPFAM" id="SSF47413">
    <property type="entry name" value="lambda repressor-like DNA-binding domains"/>
    <property type="match status" value="1"/>
</dbReference>
<protein>
    <recommendedName>
        <fullName evidence="2">HTH cro/C1-type domain-containing protein</fullName>
    </recommendedName>
</protein>
<dbReference type="SMART" id="SM00530">
    <property type="entry name" value="HTH_XRE"/>
    <property type="match status" value="1"/>
</dbReference>
<dbReference type="Gene3D" id="1.10.260.40">
    <property type="entry name" value="lambda repressor-like DNA-binding domains"/>
    <property type="match status" value="1"/>
</dbReference>
<dbReference type="InterPro" id="IPR001387">
    <property type="entry name" value="Cro/C1-type_HTH"/>
</dbReference>
<dbReference type="EMBL" id="LWDL01000011">
    <property type="protein sequence ID" value="OQW53012.1"/>
    <property type="molecule type" value="Genomic_DNA"/>
</dbReference>
<dbReference type="AlphaFoldDB" id="A0A1W9I0C2"/>
<dbReference type="GO" id="GO:0003677">
    <property type="term" value="F:DNA binding"/>
    <property type="evidence" value="ECO:0007669"/>
    <property type="project" value="UniProtKB-KW"/>
</dbReference>
<proteinExistence type="predicted"/>
<dbReference type="InterPro" id="IPR010982">
    <property type="entry name" value="Lambda_DNA-bd_dom_sf"/>
</dbReference>
<accession>A0A1W9I0C2</accession>
<dbReference type="GO" id="GO:0003700">
    <property type="term" value="F:DNA-binding transcription factor activity"/>
    <property type="evidence" value="ECO:0007669"/>
    <property type="project" value="TreeGrafter"/>
</dbReference>
<dbReference type="CDD" id="cd00093">
    <property type="entry name" value="HTH_XRE"/>
    <property type="match status" value="1"/>
</dbReference>